<dbReference type="Pfam" id="PF02130">
    <property type="entry name" value="YbeY"/>
    <property type="match status" value="1"/>
</dbReference>
<comment type="function">
    <text evidence="7">Single strand-specific metallo-endoribonuclease involved in late-stage 70S ribosome quality control and in maturation of the 3' terminus of the 16S rRNA.</text>
</comment>
<dbReference type="GO" id="GO:0006364">
    <property type="term" value="P:rRNA processing"/>
    <property type="evidence" value="ECO:0007669"/>
    <property type="project" value="UniProtKB-UniRule"/>
</dbReference>
<dbReference type="EMBL" id="JADJMH010000001">
    <property type="protein sequence ID" value="MBK7673599.1"/>
    <property type="molecule type" value="Genomic_DNA"/>
</dbReference>
<keyword evidence="2 7" id="KW-0540">Nuclease</keyword>
<dbReference type="InterPro" id="IPR002036">
    <property type="entry name" value="YbeY"/>
</dbReference>
<feature type="binding site" evidence="7">
    <location>
        <position position="122"/>
    </location>
    <ligand>
        <name>Zn(2+)</name>
        <dbReference type="ChEBI" id="CHEBI:29105"/>
        <note>catalytic</note>
    </ligand>
</feature>
<dbReference type="AlphaFoldDB" id="A0A935UFF8"/>
<evidence type="ECO:0000313" key="9">
    <source>
        <dbReference type="Proteomes" id="UP000697998"/>
    </source>
</evidence>
<dbReference type="PANTHER" id="PTHR46986:SF1">
    <property type="entry name" value="ENDORIBONUCLEASE YBEY, CHLOROPLASTIC"/>
    <property type="match status" value="1"/>
</dbReference>
<keyword evidence="7" id="KW-0690">Ribosome biogenesis</keyword>
<evidence type="ECO:0000256" key="5">
    <source>
        <dbReference type="ARBA" id="ARBA00022801"/>
    </source>
</evidence>
<organism evidence="8 9">
    <name type="scientific">Candidatus Accumulibacter proximus</name>
    <dbReference type="NCBI Taxonomy" id="2954385"/>
    <lineage>
        <taxon>Bacteria</taxon>
        <taxon>Pseudomonadati</taxon>
        <taxon>Pseudomonadota</taxon>
        <taxon>Betaproteobacteria</taxon>
        <taxon>Candidatus Accumulibacter</taxon>
    </lineage>
</organism>
<dbReference type="Proteomes" id="UP000697998">
    <property type="component" value="Unassembled WGS sequence"/>
</dbReference>
<comment type="cofactor">
    <cofactor evidence="7">
        <name>Zn(2+)</name>
        <dbReference type="ChEBI" id="CHEBI:29105"/>
    </cofactor>
    <text evidence="7">Binds 1 zinc ion.</text>
</comment>
<dbReference type="GO" id="GO:0004222">
    <property type="term" value="F:metalloendopeptidase activity"/>
    <property type="evidence" value="ECO:0007669"/>
    <property type="project" value="InterPro"/>
</dbReference>
<evidence type="ECO:0000313" key="8">
    <source>
        <dbReference type="EMBL" id="MBK7673599.1"/>
    </source>
</evidence>
<dbReference type="GO" id="GO:0005737">
    <property type="term" value="C:cytoplasm"/>
    <property type="evidence" value="ECO:0007669"/>
    <property type="project" value="UniProtKB-SubCell"/>
</dbReference>
<dbReference type="InterPro" id="IPR020549">
    <property type="entry name" value="YbeY_CS"/>
</dbReference>
<dbReference type="SUPFAM" id="SSF55486">
    <property type="entry name" value="Metalloproteases ('zincins'), catalytic domain"/>
    <property type="match status" value="1"/>
</dbReference>
<evidence type="ECO:0000256" key="1">
    <source>
        <dbReference type="ARBA" id="ARBA00010875"/>
    </source>
</evidence>
<evidence type="ECO:0000256" key="7">
    <source>
        <dbReference type="HAMAP-Rule" id="MF_00009"/>
    </source>
</evidence>
<dbReference type="PROSITE" id="PS01306">
    <property type="entry name" value="UPF0054"/>
    <property type="match status" value="1"/>
</dbReference>
<dbReference type="GO" id="GO:0008270">
    <property type="term" value="F:zinc ion binding"/>
    <property type="evidence" value="ECO:0007669"/>
    <property type="project" value="UniProtKB-UniRule"/>
</dbReference>
<evidence type="ECO:0000256" key="3">
    <source>
        <dbReference type="ARBA" id="ARBA00022723"/>
    </source>
</evidence>
<keyword evidence="7" id="KW-0963">Cytoplasm</keyword>
<comment type="caution">
    <text evidence="8">The sequence shown here is derived from an EMBL/GenBank/DDBJ whole genome shotgun (WGS) entry which is preliminary data.</text>
</comment>
<dbReference type="EC" id="3.1.-.-" evidence="7"/>
<feature type="binding site" evidence="7">
    <location>
        <position position="116"/>
    </location>
    <ligand>
        <name>Zn(2+)</name>
        <dbReference type="ChEBI" id="CHEBI:29105"/>
        <note>catalytic</note>
    </ligand>
</feature>
<comment type="subcellular location">
    <subcellularLocation>
        <location evidence="7">Cytoplasm</location>
    </subcellularLocation>
</comment>
<dbReference type="InterPro" id="IPR023091">
    <property type="entry name" value="MetalPrtase_cat_dom_sf_prd"/>
</dbReference>
<dbReference type="NCBIfam" id="TIGR00043">
    <property type="entry name" value="rRNA maturation RNase YbeY"/>
    <property type="match status" value="1"/>
</dbReference>
<evidence type="ECO:0000256" key="4">
    <source>
        <dbReference type="ARBA" id="ARBA00022759"/>
    </source>
</evidence>
<keyword evidence="5 7" id="KW-0378">Hydrolase</keyword>
<comment type="similarity">
    <text evidence="1 7">Belongs to the endoribonuclease YbeY family.</text>
</comment>
<evidence type="ECO:0000256" key="6">
    <source>
        <dbReference type="ARBA" id="ARBA00022833"/>
    </source>
</evidence>
<feature type="binding site" evidence="7">
    <location>
        <position position="112"/>
    </location>
    <ligand>
        <name>Zn(2+)</name>
        <dbReference type="ChEBI" id="CHEBI:29105"/>
        <note>catalytic</note>
    </ligand>
</feature>
<gene>
    <name evidence="7 8" type="primary">ybeY</name>
    <name evidence="8" type="ORF">IPJ27_01875</name>
</gene>
<dbReference type="GO" id="GO:0004521">
    <property type="term" value="F:RNA endonuclease activity"/>
    <property type="evidence" value="ECO:0007669"/>
    <property type="project" value="UniProtKB-UniRule"/>
</dbReference>
<dbReference type="Gene3D" id="3.40.390.30">
    <property type="entry name" value="Metalloproteases ('zincins'), catalytic domain"/>
    <property type="match status" value="1"/>
</dbReference>
<evidence type="ECO:0000256" key="2">
    <source>
        <dbReference type="ARBA" id="ARBA00022722"/>
    </source>
</evidence>
<keyword evidence="6 7" id="KW-0862">Zinc</keyword>
<keyword evidence="7" id="KW-0698">rRNA processing</keyword>
<dbReference type="PANTHER" id="PTHR46986">
    <property type="entry name" value="ENDORIBONUCLEASE YBEY, CHLOROPLASTIC"/>
    <property type="match status" value="1"/>
</dbReference>
<keyword evidence="4 7" id="KW-0255">Endonuclease</keyword>
<accession>A0A935UFF8</accession>
<sequence>MARGKQRLKVSVQRAGDWPGLPRKSQVRTWARAAAHAASGGQITVRFVDDAEGRRLNRDYRARDYATNVLSFPYQQQPLLSGDLVLCAPVVAREATAQGQSLEAHYAHLIVHGMLHLQGHDHEVGGQEAREMEDHERRVLAALGYPDPYRDYE</sequence>
<dbReference type="HAMAP" id="MF_00009">
    <property type="entry name" value="Endoribonucl_YbeY"/>
    <property type="match status" value="1"/>
</dbReference>
<name>A0A935UFF8_9PROT</name>
<keyword evidence="3 7" id="KW-0479">Metal-binding</keyword>
<protein>
    <recommendedName>
        <fullName evidence="7">Endoribonuclease YbeY</fullName>
        <ecNumber evidence="7">3.1.-.-</ecNumber>
    </recommendedName>
</protein>
<reference evidence="8 9" key="1">
    <citation type="submission" date="2020-10" db="EMBL/GenBank/DDBJ databases">
        <title>Connecting structure to function with the recovery of over 1000 high-quality activated sludge metagenome-assembled genomes encoding full-length rRNA genes using long-read sequencing.</title>
        <authorList>
            <person name="Singleton C.M."/>
            <person name="Petriglieri F."/>
            <person name="Kristensen J.M."/>
            <person name="Kirkegaard R.H."/>
            <person name="Michaelsen T.Y."/>
            <person name="Andersen M.H."/>
            <person name="Karst S.M."/>
            <person name="Dueholm M.S."/>
            <person name="Nielsen P.H."/>
            <person name="Albertsen M."/>
        </authorList>
    </citation>
    <scope>NUCLEOTIDE SEQUENCE [LARGE SCALE GENOMIC DNA]</scope>
    <source>
        <strain evidence="8">EsbW_18-Q3-R4-48_BATAC.285</strain>
    </source>
</reference>
<proteinExistence type="inferred from homology"/>